<dbReference type="CDD" id="cd06339">
    <property type="entry name" value="PBP1_YraM_LppC_lipoprotein-like"/>
    <property type="match status" value="1"/>
</dbReference>
<keyword evidence="2 4" id="KW-0732">Signal</keyword>
<dbReference type="OrthoDB" id="7210494at2"/>
<feature type="chain" id="PRO_5022925206" evidence="4">
    <location>
        <begin position="31"/>
        <end position="394"/>
    </location>
</feature>
<feature type="domain" description="Leucine-binding protein" evidence="5">
    <location>
        <begin position="47"/>
        <end position="376"/>
    </location>
</feature>
<comment type="similarity">
    <text evidence="1">Belongs to the leucine-binding protein family.</text>
</comment>
<accession>A0A5C4NE42</accession>
<dbReference type="InterPro" id="IPR028082">
    <property type="entry name" value="Peripla_BP_I"/>
</dbReference>
<sequence>MFARVLSRRKLLGQAALGALALATACAPVAGPVPGGAEAPAVEPGAPVPVALLVPAGSPTESDNFVAQNLENAARLAIGDLSGVEIDLRVYATGGDPQQAAAVAQTAVAEGAAIILGPLRAEEANAVGVAVADSGVNVLAFSNNPTIAGGNVFVLGPTFRNSAERLIRYGRGQGIDRYLVAHGNDLGGTLGRDAIQAAAAANGATVTGVQTYPLSQQGIQQAASGIAAAATSTGAQAIFTTADSTVDLPFLAAALPEAGLPAGTVRMVGLTRWDVTPQVLTQPALQEGIFAIPDTTLSEAFESRYEAAYGGTPLPIAALAYDGIAAIGALAQRGGGAALSRSALLQGQGFQGTAGIFRFLPDGTNQRGLAVATVRNNQVVILDPAPRSFAGAGA</sequence>
<feature type="signal peptide" evidence="4">
    <location>
        <begin position="1"/>
        <end position="30"/>
    </location>
</feature>
<dbReference type="InterPro" id="IPR006311">
    <property type="entry name" value="TAT_signal"/>
</dbReference>
<evidence type="ECO:0000256" key="3">
    <source>
        <dbReference type="ARBA" id="ARBA00022970"/>
    </source>
</evidence>
<keyword evidence="3" id="KW-0029">Amino-acid transport</keyword>
<dbReference type="InterPro" id="IPR028081">
    <property type="entry name" value="Leu-bd"/>
</dbReference>
<evidence type="ECO:0000256" key="2">
    <source>
        <dbReference type="ARBA" id="ARBA00022729"/>
    </source>
</evidence>
<dbReference type="PANTHER" id="PTHR30483">
    <property type="entry name" value="LEUCINE-SPECIFIC-BINDING PROTEIN"/>
    <property type="match status" value="1"/>
</dbReference>
<proteinExistence type="inferred from homology"/>
<dbReference type="RefSeq" id="WP_139080890.1">
    <property type="nucleotide sequence ID" value="NZ_VDFV01000005.1"/>
</dbReference>
<dbReference type="InterPro" id="IPR051010">
    <property type="entry name" value="BCAA_transport"/>
</dbReference>
<evidence type="ECO:0000313" key="6">
    <source>
        <dbReference type="EMBL" id="TNC73011.1"/>
    </source>
</evidence>
<comment type="caution">
    <text evidence="6">The sequence shown here is derived from an EMBL/GenBank/DDBJ whole genome shotgun (WGS) entry which is preliminary data.</text>
</comment>
<evidence type="ECO:0000256" key="4">
    <source>
        <dbReference type="SAM" id="SignalP"/>
    </source>
</evidence>
<gene>
    <name evidence="6" type="ORF">FHG71_06860</name>
</gene>
<evidence type="ECO:0000259" key="5">
    <source>
        <dbReference type="Pfam" id="PF13458"/>
    </source>
</evidence>
<dbReference type="AlphaFoldDB" id="A0A5C4NE42"/>
<protein>
    <submittedName>
        <fullName evidence="6">Penicillin-binding protein activator</fullName>
    </submittedName>
</protein>
<name>A0A5C4NE42_9RHOB</name>
<organism evidence="6 7">
    <name type="scientific">Rubellimicrobium roseum</name>
    <dbReference type="NCBI Taxonomy" id="687525"/>
    <lineage>
        <taxon>Bacteria</taxon>
        <taxon>Pseudomonadati</taxon>
        <taxon>Pseudomonadota</taxon>
        <taxon>Alphaproteobacteria</taxon>
        <taxon>Rhodobacterales</taxon>
        <taxon>Roseobacteraceae</taxon>
        <taxon>Rubellimicrobium</taxon>
    </lineage>
</organism>
<dbReference type="Pfam" id="PF13458">
    <property type="entry name" value="Peripla_BP_6"/>
    <property type="match status" value="1"/>
</dbReference>
<dbReference type="PROSITE" id="PS51318">
    <property type="entry name" value="TAT"/>
    <property type="match status" value="1"/>
</dbReference>
<dbReference type="PROSITE" id="PS51257">
    <property type="entry name" value="PROKAR_LIPOPROTEIN"/>
    <property type="match status" value="1"/>
</dbReference>
<reference evidence="6 7" key="1">
    <citation type="submission" date="2019-06" db="EMBL/GenBank/DDBJ databases">
        <authorList>
            <person name="Jiang L."/>
        </authorList>
    </citation>
    <scope>NUCLEOTIDE SEQUENCE [LARGE SCALE GENOMIC DNA]</scope>
    <source>
        <strain evidence="6 7">YIM 48858</strain>
    </source>
</reference>
<evidence type="ECO:0000256" key="1">
    <source>
        <dbReference type="ARBA" id="ARBA00010062"/>
    </source>
</evidence>
<evidence type="ECO:0000313" key="7">
    <source>
        <dbReference type="Proteomes" id="UP000305709"/>
    </source>
</evidence>
<keyword evidence="7" id="KW-1185">Reference proteome</keyword>
<dbReference type="Gene3D" id="3.40.50.2300">
    <property type="match status" value="2"/>
</dbReference>
<dbReference type="PANTHER" id="PTHR30483:SF6">
    <property type="entry name" value="PERIPLASMIC BINDING PROTEIN OF ABC TRANSPORTER FOR NATURAL AMINO ACIDS"/>
    <property type="match status" value="1"/>
</dbReference>
<dbReference type="Proteomes" id="UP000305709">
    <property type="component" value="Unassembled WGS sequence"/>
</dbReference>
<keyword evidence="3" id="KW-0813">Transport</keyword>
<dbReference type="EMBL" id="VDFV01000005">
    <property type="protein sequence ID" value="TNC73011.1"/>
    <property type="molecule type" value="Genomic_DNA"/>
</dbReference>
<dbReference type="GO" id="GO:0006865">
    <property type="term" value="P:amino acid transport"/>
    <property type="evidence" value="ECO:0007669"/>
    <property type="project" value="UniProtKB-KW"/>
</dbReference>
<dbReference type="SUPFAM" id="SSF53822">
    <property type="entry name" value="Periplasmic binding protein-like I"/>
    <property type="match status" value="1"/>
</dbReference>